<dbReference type="GO" id="GO:0043138">
    <property type="term" value="F:3'-5' DNA helicase activity"/>
    <property type="evidence" value="ECO:0007669"/>
    <property type="project" value="TreeGrafter"/>
</dbReference>
<dbReference type="CDD" id="cd18797">
    <property type="entry name" value="SF2_C_Hrq"/>
    <property type="match status" value="1"/>
</dbReference>
<dbReference type="InterPro" id="IPR055227">
    <property type="entry name" value="HRQ1_WHD"/>
</dbReference>
<dbReference type="VEuPathDB" id="FungiDB:DIURU_003793"/>
<dbReference type="PANTHER" id="PTHR47957">
    <property type="entry name" value="ATP-DEPENDENT HELICASE HRQ1"/>
    <property type="match status" value="1"/>
</dbReference>
<dbReference type="SMART" id="SM00487">
    <property type="entry name" value="DEXDc"/>
    <property type="match status" value="1"/>
</dbReference>
<organism evidence="5 6">
    <name type="scientific">Diutina rugosa</name>
    <name type="common">Yeast</name>
    <name type="synonym">Candida rugosa</name>
    <dbReference type="NCBI Taxonomy" id="5481"/>
    <lineage>
        <taxon>Eukaryota</taxon>
        <taxon>Fungi</taxon>
        <taxon>Dikarya</taxon>
        <taxon>Ascomycota</taxon>
        <taxon>Saccharomycotina</taxon>
        <taxon>Pichiomycetes</taxon>
        <taxon>Debaryomycetaceae</taxon>
        <taxon>Diutina</taxon>
    </lineage>
</organism>
<dbReference type="SMART" id="SM00490">
    <property type="entry name" value="HELICc"/>
    <property type="match status" value="1"/>
</dbReference>
<dbReference type="InterPro" id="IPR027417">
    <property type="entry name" value="P-loop_NTPase"/>
</dbReference>
<sequence>MSLDKILQSPPLPDLSPFFSRLVDIFDLLNTNLTFIASHARASVPTYDLIVKLNPEIQPLDLAIIKHLFPPGQVFFDYVDPQQIELSLADDVKHSWEHGYEAHKNSVDDAYAELAQMHRSSEQILVFDFQDTRVDGIGGRSGGYGKKRPLPDSGGFFLQSKKLQLQSLTQDHMKSMIKSRRRRFVQYLTQYIEANKDPEQSIMKQVNLPEKVDYDADLVTNQGVKRRRAEVRPDLDLMYETLKQEPFYSGQIKFEGYLTRTEPPRYADFEIEVDGEFTIHPELREALIKSRGIDIAHNMYTHQQAAISALLSETKQHVIVSTSTGSGKSLVYQIPILNDILWDRVSGDRGRKSTAFFIFPTKALAQDQKHNLDLLLAHIPSLEGVVVETYDGDTPQKQRQYVRAHADIIFTNPDTIHAAILPGSEAQGWSDFLDHLKYVVMDEIHVYKGLFGIHVSMVMARLQRLVSANLRFVSCSATIKDPLPHFSIVCSIPDNEIVIHVDDDGSPHTDRKLLAWQPPPLMNKQGHVQSHFDDEGQLIPEKFVPRENVITESAKIMCQLLTQIEDVKILVFCPIRKICEFLMKEVRTQLNSNAFVNRTGIRPTEIMSYRGGYAKSDRRVIEQKMFKGELRAIIATNALELGIDLSDLDVVIACGFPLSKSNLHQQFGRAGRGRNSKGSLAIFVGGANAVDLHYLEHGPELIERSYEDLCVGSLMEMGSHRMIMEMHMQCAAFERPLVAEDDCHWFDKRFFQDILDKKLHKDAYGRYRCDPSYLPWPAEKVGIRAVEEQSYAVVDTTNGRNVILEELEVSRVPFTLYDGGIFLHQGNPYLIREFNAEGKYAKVERVNVNWTTTQRDFTDVDPVEINYVKQFHGPDGNPTDLPVFYGSIRCEMRVFGYFKINRRGEILEAVDVDQDSVVAYSKGFWIDIPLTAIDIIVEKRLNAAAGIHGAQHAIINILPLFISGGASTNPNAKFTSSIGEAELSTECKAPEKEFAQRQSRRKRPSRLVFYDTKGGANGSGMSAKTFEYIDSIIGSTFERVINCECDWGCPLCVQGTFCKENSLVISKPAAIIILAAVLGKKPEEYRYLVDDGPEANLPEVGIETIEKAPLVRFAPDVQVMDFKLREPKPATIVKEEEEGE</sequence>
<feature type="domain" description="Helicase ATP-binding" evidence="3">
    <location>
        <begin position="309"/>
        <end position="497"/>
    </location>
</feature>
<dbReference type="PANTHER" id="PTHR47957:SF3">
    <property type="entry name" value="ATP-DEPENDENT HELICASE HRQ1"/>
    <property type="match status" value="1"/>
</dbReference>
<evidence type="ECO:0000256" key="1">
    <source>
        <dbReference type="ARBA" id="ARBA00022741"/>
    </source>
</evidence>
<dbReference type="GO" id="GO:0005524">
    <property type="term" value="F:ATP binding"/>
    <property type="evidence" value="ECO:0007669"/>
    <property type="project" value="UniProtKB-KW"/>
</dbReference>
<dbReference type="SUPFAM" id="SSF52540">
    <property type="entry name" value="P-loop containing nucleoside triphosphate hydrolases"/>
    <property type="match status" value="1"/>
</dbReference>
<proteinExistence type="predicted"/>
<dbReference type="GO" id="GO:0003676">
    <property type="term" value="F:nucleic acid binding"/>
    <property type="evidence" value="ECO:0007669"/>
    <property type="project" value="InterPro"/>
</dbReference>
<gene>
    <name evidence="5" type="ORF">DIURU_003793</name>
</gene>
<dbReference type="Gene3D" id="3.40.50.300">
    <property type="entry name" value="P-loop containing nucleotide triphosphate hydrolases"/>
    <property type="match status" value="2"/>
</dbReference>
<name>A0A642UNZ1_DIURU</name>
<dbReference type="PROSITE" id="PS51194">
    <property type="entry name" value="HELICASE_CTER"/>
    <property type="match status" value="1"/>
</dbReference>
<dbReference type="Pfam" id="PF00271">
    <property type="entry name" value="Helicase_C"/>
    <property type="match status" value="1"/>
</dbReference>
<dbReference type="InterPro" id="IPR001650">
    <property type="entry name" value="Helicase_C-like"/>
</dbReference>
<dbReference type="Pfam" id="PF22982">
    <property type="entry name" value="WHD_HRQ1"/>
    <property type="match status" value="1"/>
</dbReference>
<comment type="caution">
    <text evidence="5">The sequence shown here is derived from an EMBL/GenBank/DDBJ whole genome shotgun (WGS) entry which is preliminary data.</text>
</comment>
<dbReference type="PROSITE" id="PS51192">
    <property type="entry name" value="HELICASE_ATP_BIND_1"/>
    <property type="match status" value="1"/>
</dbReference>
<dbReference type="Pfam" id="PF00270">
    <property type="entry name" value="DEAD"/>
    <property type="match status" value="1"/>
</dbReference>
<reference evidence="5 6" key="1">
    <citation type="submission" date="2019-07" db="EMBL/GenBank/DDBJ databases">
        <title>Genome assembly of two rare yeast pathogens: Diutina rugosa and Trichomonascus ciferrii.</title>
        <authorList>
            <person name="Mixao V."/>
            <person name="Saus E."/>
            <person name="Hansen A."/>
            <person name="Lass-Flor C."/>
            <person name="Gabaldon T."/>
        </authorList>
    </citation>
    <scope>NUCLEOTIDE SEQUENCE [LARGE SCALE GENOMIC DNA]</scope>
    <source>
        <strain evidence="5 6">CBS 613</strain>
    </source>
</reference>
<dbReference type="GeneID" id="54782444"/>
<evidence type="ECO:0000313" key="5">
    <source>
        <dbReference type="EMBL" id="KAA8900370.1"/>
    </source>
</evidence>
<evidence type="ECO:0000256" key="2">
    <source>
        <dbReference type="ARBA" id="ARBA00022840"/>
    </source>
</evidence>
<accession>A0A642UNZ1</accession>
<dbReference type="Pfam" id="PF09369">
    <property type="entry name" value="MZB"/>
    <property type="match status" value="1"/>
</dbReference>
<dbReference type="OMA" id="CEWGCPL"/>
<dbReference type="GO" id="GO:0036297">
    <property type="term" value="P:interstrand cross-link repair"/>
    <property type="evidence" value="ECO:0007669"/>
    <property type="project" value="TreeGrafter"/>
</dbReference>
<evidence type="ECO:0008006" key="7">
    <source>
        <dbReference type="Google" id="ProtNLM"/>
    </source>
</evidence>
<dbReference type="InterPro" id="IPR018973">
    <property type="entry name" value="MZB"/>
</dbReference>
<feature type="domain" description="Helicase C-terminal" evidence="4">
    <location>
        <begin position="556"/>
        <end position="718"/>
    </location>
</feature>
<protein>
    <recommendedName>
        <fullName evidence="7">RNA helicase</fullName>
    </recommendedName>
</protein>
<dbReference type="EMBL" id="SWFT01000112">
    <property type="protein sequence ID" value="KAA8900370.1"/>
    <property type="molecule type" value="Genomic_DNA"/>
</dbReference>
<dbReference type="Proteomes" id="UP000449547">
    <property type="component" value="Unassembled WGS sequence"/>
</dbReference>
<dbReference type="GO" id="GO:0005634">
    <property type="term" value="C:nucleus"/>
    <property type="evidence" value="ECO:0007669"/>
    <property type="project" value="TreeGrafter"/>
</dbReference>
<dbReference type="GO" id="GO:0006289">
    <property type="term" value="P:nucleotide-excision repair"/>
    <property type="evidence" value="ECO:0007669"/>
    <property type="project" value="TreeGrafter"/>
</dbReference>
<keyword evidence="2" id="KW-0067">ATP-binding</keyword>
<evidence type="ECO:0000259" key="3">
    <source>
        <dbReference type="PROSITE" id="PS51192"/>
    </source>
</evidence>
<dbReference type="InterPro" id="IPR014001">
    <property type="entry name" value="Helicase_ATP-bd"/>
</dbReference>
<keyword evidence="1" id="KW-0547">Nucleotide-binding</keyword>
<dbReference type="RefSeq" id="XP_034011370.1">
    <property type="nucleotide sequence ID" value="XM_034156594.1"/>
</dbReference>
<dbReference type="CDD" id="cd17923">
    <property type="entry name" value="DEXHc_Hrq1-like"/>
    <property type="match status" value="1"/>
</dbReference>
<keyword evidence="6" id="KW-1185">Reference proteome</keyword>
<dbReference type="AlphaFoldDB" id="A0A642UNZ1"/>
<evidence type="ECO:0000259" key="4">
    <source>
        <dbReference type="PROSITE" id="PS51194"/>
    </source>
</evidence>
<dbReference type="InterPro" id="IPR011545">
    <property type="entry name" value="DEAD/DEAH_box_helicase_dom"/>
</dbReference>
<evidence type="ECO:0000313" key="6">
    <source>
        <dbReference type="Proteomes" id="UP000449547"/>
    </source>
</evidence>
<dbReference type="OrthoDB" id="18781at2759"/>